<feature type="compositionally biased region" description="Basic and acidic residues" evidence="1">
    <location>
        <begin position="924"/>
        <end position="933"/>
    </location>
</feature>
<feature type="region of interest" description="Disordered" evidence="1">
    <location>
        <begin position="60"/>
        <end position="82"/>
    </location>
</feature>
<feature type="region of interest" description="Disordered" evidence="1">
    <location>
        <begin position="586"/>
        <end position="677"/>
    </location>
</feature>
<feature type="region of interest" description="Disordered" evidence="1">
    <location>
        <begin position="871"/>
        <end position="933"/>
    </location>
</feature>
<feature type="region of interest" description="Disordered" evidence="1">
    <location>
        <begin position="712"/>
        <end position="783"/>
    </location>
</feature>
<feature type="compositionally biased region" description="Basic and acidic residues" evidence="1">
    <location>
        <begin position="478"/>
        <end position="492"/>
    </location>
</feature>
<accession>A0A086J8T0</accession>
<feature type="compositionally biased region" description="Basic and acidic residues" evidence="1">
    <location>
        <begin position="1194"/>
        <end position="1204"/>
    </location>
</feature>
<comment type="caution">
    <text evidence="2">The sequence shown here is derived from an EMBL/GenBank/DDBJ whole genome shotgun (WGS) entry which is preliminary data.</text>
</comment>
<dbReference type="AlphaFoldDB" id="A0A086J8T0"/>
<feature type="compositionally biased region" description="Basic and acidic residues" evidence="1">
    <location>
        <begin position="991"/>
        <end position="1005"/>
    </location>
</feature>
<feature type="compositionally biased region" description="Basic and acidic residues" evidence="1">
    <location>
        <begin position="632"/>
        <end position="645"/>
    </location>
</feature>
<reference evidence="2 3" key="1">
    <citation type="submission" date="2014-03" db="EMBL/GenBank/DDBJ databases">
        <authorList>
            <person name="Sibley D."/>
            <person name="Venepally P."/>
            <person name="Karamycheva S."/>
            <person name="Hadjithomas M."/>
            <person name="Khan A."/>
            <person name="Brunk B."/>
            <person name="Roos D."/>
            <person name="Caler E."/>
            <person name="Lorenzi H."/>
        </authorList>
    </citation>
    <scope>NUCLEOTIDE SEQUENCE [LARGE SCALE GENOMIC DNA]</scope>
    <source>
        <strain evidence="3">p89</strain>
    </source>
</reference>
<sequence>MVDLNATLSPKRGGPETRRERPVRACRQRASPVTGAGVYRPTCASLLPCTEWILHHQLSPRISDDRGEDENAGDPGDNQMLGEDVGSVMRQCLAGAGWNGCEAPDKCISRELLDRPGGTGFCLSSSLASPPELESPSLPLACTLEAEIHRSRPSSSDEGNPSPSTSSPALPASLSSSCSSSSPCSSSPSSFPSSSSWDVALPSLAGRKTGGWPSTLLDAPAHAEAWSRFYLHHADSRAPFNSFTSRDAVRLLFRLVPCFSLSAGEVMVEVGHGACPLLPFIWMRMRQNAARQRKRTREVRAEAGVRPAEAIEGVTCEVDGGGEIRRAAKTLPSPLSPLSPGDCGGGEAPEGLWGAEGGSSLLTRVETHDCDAEDSSASLAFGSYVGIESCREAAEAALLQGRDLEALLGKCAPSLETCWKRGRGARGAPGGRPSHDLEDRKRRRRNMSDVSTISEKAHAAKDGDSGPELSISLFSESNDVRRNRETSERGDAAELAGETNEGLTEIENGAGLNRRSPQGPSTENDTERECGRSEKEADTCGGPHLREMVRCGCLEFAVCTDGFRYVDDAGRLQLERIEFESLLLTEPSPRRRRRTQPRGRDRDRTQGSPPRGRTSSTPQRGHDQEGNEESDAGPRQEGEGRREDQGEFLAAAEGINGTKGKQMEEKANDSDAGQENRETACVTAVNLGSMRPSCQEAQAADSLCLPFVATSKDPPGCREPSSPSPSVPSSLIQSSPLSEHSASISVFPRREQSPLMSPSRSLKEVVLPPHQREQRSSSSGVSQDFVDSSALSFLKPGGAKYVVLKSTLDSVCVMLPCTGTLNWDEDLRIPRQLVVWFDSFARLLKDPPSLSSPVLSSSLSPFLPAGSPSAWCSAHRAPESVPVRRPDEASEEGAPEERREAEEPELAGDSSSADATQVSTVQEAKGDSKPHGRNECTFLLVKKQETSEQEAHLEATTPQQEAVTQETVTRDAGDSGTLGVLCRSHLSAKTSRKDGDEGDSSRACEETLAGDGGLRETRGKSEQEKGKARRRTQGLPTFVSPGLEKVSVTHESEDASTPCVVFLEPRNKARIHLLTIIKVIHSATFTATPSPARFLRLSRVLCPRGRGQEKIIGYLLEKRTTCYASYTELYDDIQRVCRPIQKADPYGDFEDLLPPLEPVKWRSEEPGDIEVLVDYIWSERTAEAMKKGRGAGKGRGERARPPAA</sequence>
<feature type="region of interest" description="Disordered" evidence="1">
    <location>
        <begin position="421"/>
        <end position="544"/>
    </location>
</feature>
<gene>
    <name evidence="2" type="ORF">TGP89_281380</name>
</gene>
<dbReference type="EMBL" id="AEYI02002351">
    <property type="protein sequence ID" value="KFG28548.1"/>
    <property type="molecule type" value="Genomic_DNA"/>
</dbReference>
<feature type="compositionally biased region" description="Basic and acidic residues" evidence="1">
    <location>
        <begin position="13"/>
        <end position="23"/>
    </location>
</feature>
<proteinExistence type="predicted"/>
<feature type="compositionally biased region" description="Basic and acidic residues" evidence="1">
    <location>
        <begin position="455"/>
        <end position="464"/>
    </location>
</feature>
<evidence type="ECO:0000313" key="3">
    <source>
        <dbReference type="Proteomes" id="UP000028828"/>
    </source>
</evidence>
<dbReference type="VEuPathDB" id="ToxoDB:TGP89_281380"/>
<feature type="compositionally biased region" description="Basic and acidic residues" evidence="1">
    <location>
        <begin position="661"/>
        <end position="677"/>
    </location>
</feature>
<feature type="region of interest" description="Disordered" evidence="1">
    <location>
        <begin position="1"/>
        <end position="27"/>
    </location>
</feature>
<feature type="region of interest" description="Disordered" evidence="1">
    <location>
        <begin position="947"/>
        <end position="976"/>
    </location>
</feature>
<feature type="region of interest" description="Disordered" evidence="1">
    <location>
        <begin position="1185"/>
        <end position="1204"/>
    </location>
</feature>
<feature type="compositionally biased region" description="Polar residues" evidence="1">
    <location>
        <begin position="956"/>
        <end position="967"/>
    </location>
</feature>
<feature type="compositionally biased region" description="Basic and acidic residues" evidence="1">
    <location>
        <begin position="1013"/>
        <end position="1026"/>
    </location>
</feature>
<feature type="compositionally biased region" description="Low complexity" evidence="1">
    <location>
        <begin position="727"/>
        <end position="738"/>
    </location>
</feature>
<name>A0A086J8T0_TOXGO</name>
<feature type="region of interest" description="Disordered" evidence="1">
    <location>
        <begin position="149"/>
        <end position="174"/>
    </location>
</feature>
<feature type="region of interest" description="Disordered" evidence="1">
    <location>
        <begin position="988"/>
        <end position="1038"/>
    </location>
</feature>
<organism evidence="2 3">
    <name type="scientific">Toxoplasma gondii p89</name>
    <dbReference type="NCBI Taxonomy" id="943119"/>
    <lineage>
        <taxon>Eukaryota</taxon>
        <taxon>Sar</taxon>
        <taxon>Alveolata</taxon>
        <taxon>Apicomplexa</taxon>
        <taxon>Conoidasida</taxon>
        <taxon>Coccidia</taxon>
        <taxon>Eucoccidiorida</taxon>
        <taxon>Eimeriorina</taxon>
        <taxon>Sarcocystidae</taxon>
        <taxon>Toxoplasma</taxon>
    </lineage>
</organism>
<feature type="compositionally biased region" description="Basic and acidic residues" evidence="1">
    <location>
        <begin position="876"/>
        <end position="888"/>
    </location>
</feature>
<dbReference type="Proteomes" id="UP000028828">
    <property type="component" value="Unassembled WGS sequence"/>
</dbReference>
<evidence type="ECO:0000256" key="1">
    <source>
        <dbReference type="SAM" id="MobiDB-lite"/>
    </source>
</evidence>
<protein>
    <submittedName>
        <fullName evidence="2">Uncharacterized protein</fullName>
    </submittedName>
</protein>
<dbReference type="OrthoDB" id="390891at2759"/>
<feature type="compositionally biased region" description="Polar residues" evidence="1">
    <location>
        <begin position="909"/>
        <end position="922"/>
    </location>
</feature>
<feature type="compositionally biased region" description="Basic and acidic residues" evidence="1">
    <location>
        <begin position="525"/>
        <end position="544"/>
    </location>
</feature>
<feature type="compositionally biased region" description="Low complexity" evidence="1">
    <location>
        <begin position="161"/>
        <end position="174"/>
    </location>
</feature>
<evidence type="ECO:0000313" key="2">
    <source>
        <dbReference type="EMBL" id="KFG28548.1"/>
    </source>
</evidence>